<keyword evidence="2" id="KW-1185">Reference proteome</keyword>
<accession>A0ACC3BUV5</accession>
<reference evidence="1" key="1">
    <citation type="submission" date="2019-11" db="EMBL/GenBank/DDBJ databases">
        <title>Nori genome reveals adaptations in red seaweeds to the harsh intertidal environment.</title>
        <authorList>
            <person name="Wang D."/>
            <person name="Mao Y."/>
        </authorList>
    </citation>
    <scope>NUCLEOTIDE SEQUENCE</scope>
    <source>
        <tissue evidence="1">Gametophyte</tissue>
    </source>
</reference>
<sequence>MTEDGDEDSLSLSTLFPTGGGERFPALPQGEEDGLPSLVTLVEGADPAVLMGAAAVDDDRDSFEAFFASFEGVNPPSAVPPMGDRLDDIPATGDLWLAAEAAAASVAGGAVPEELQTPLPVGDHDGLGGGGGGWLATAPPSALLTVEGDDGMADGAAALSPVSTVAPDVMVAAEPAPPNPSLAPYAPVTSAPPAPVAAAITVPPGASSTSLASDSSRVTGAPAARAAAVAAAARAYLPAAAGPSSTGSAATAEPWAAVVDPASTAALPTRGLSAVERAQHKAENIAVAEIATRRANAAKAKRARSGSGAGGPAKKRARGAGAISDAAAEDDADGGEEEAAEAGEAAADANVAGSDAEKSRRYQKRLQKNRDSAFVSRIRRRHYTSILEASLKKEEEEKRALGGEVAQLRSQLETLKAQLVAYRAPAARTDAFCVPSSVVPSIVPALPAGEPPASGSASSTGRCPLSSSAAAATLPAPLGGRSSPVSSSMSDPPAPYHLPGPTIRTRLGATVSSRTAARPAMVTTLLVAAVILGFCVPVAFLPEIASVAAVWATRPLARWVTSDAAVAAAAAGLFDNRPARTSPPRGLVAHALPWPKQEQCIPSEEPALSLLVASTPSTADDVDDSGLAGDSDAPPVVPADSDSERSAPAAGGRLWREVAAWATARVEAALAPGGSLARALTAATAPEERVLGDVVHLMLLTAYADGAARAKAPAAFAA</sequence>
<dbReference type="EMBL" id="CM020618">
    <property type="protein sequence ID" value="KAK1861704.1"/>
    <property type="molecule type" value="Genomic_DNA"/>
</dbReference>
<evidence type="ECO:0000313" key="1">
    <source>
        <dbReference type="EMBL" id="KAK1861704.1"/>
    </source>
</evidence>
<evidence type="ECO:0000313" key="2">
    <source>
        <dbReference type="Proteomes" id="UP000798662"/>
    </source>
</evidence>
<protein>
    <submittedName>
        <fullName evidence="1">Uncharacterized protein</fullName>
    </submittedName>
</protein>
<gene>
    <name evidence="1" type="ORF">I4F81_004285</name>
</gene>
<comment type="caution">
    <text evidence="1">The sequence shown here is derived from an EMBL/GenBank/DDBJ whole genome shotgun (WGS) entry which is preliminary data.</text>
</comment>
<name>A0ACC3BUV5_PYRYE</name>
<dbReference type="Proteomes" id="UP000798662">
    <property type="component" value="Chromosome 1"/>
</dbReference>
<organism evidence="1 2">
    <name type="scientific">Pyropia yezoensis</name>
    <name type="common">Susabi-nori</name>
    <name type="synonym">Porphyra yezoensis</name>
    <dbReference type="NCBI Taxonomy" id="2788"/>
    <lineage>
        <taxon>Eukaryota</taxon>
        <taxon>Rhodophyta</taxon>
        <taxon>Bangiophyceae</taxon>
        <taxon>Bangiales</taxon>
        <taxon>Bangiaceae</taxon>
        <taxon>Pyropia</taxon>
    </lineage>
</organism>
<proteinExistence type="predicted"/>